<name>A0ACC3NIT2_9PEZI</name>
<organism evidence="1 2">
    <name type="scientific">Vermiconidia calcicola</name>
    <dbReference type="NCBI Taxonomy" id="1690605"/>
    <lineage>
        <taxon>Eukaryota</taxon>
        <taxon>Fungi</taxon>
        <taxon>Dikarya</taxon>
        <taxon>Ascomycota</taxon>
        <taxon>Pezizomycotina</taxon>
        <taxon>Dothideomycetes</taxon>
        <taxon>Dothideomycetidae</taxon>
        <taxon>Mycosphaerellales</taxon>
        <taxon>Extremaceae</taxon>
        <taxon>Vermiconidia</taxon>
    </lineage>
</organism>
<proteinExistence type="predicted"/>
<protein>
    <submittedName>
        <fullName evidence="1">Uncharacterized protein</fullName>
    </submittedName>
</protein>
<accession>A0ACC3NIT2</accession>
<dbReference type="EMBL" id="JAUTXU010000035">
    <property type="protein sequence ID" value="KAK3717798.1"/>
    <property type="molecule type" value="Genomic_DNA"/>
</dbReference>
<evidence type="ECO:0000313" key="1">
    <source>
        <dbReference type="EMBL" id="KAK3717798.1"/>
    </source>
</evidence>
<gene>
    <name evidence="1" type="ORF">LTR37_005569</name>
</gene>
<dbReference type="Proteomes" id="UP001281147">
    <property type="component" value="Unassembled WGS sequence"/>
</dbReference>
<reference evidence="1" key="1">
    <citation type="submission" date="2023-07" db="EMBL/GenBank/DDBJ databases">
        <title>Black Yeasts Isolated from many extreme environments.</title>
        <authorList>
            <person name="Coleine C."/>
            <person name="Stajich J.E."/>
            <person name="Selbmann L."/>
        </authorList>
    </citation>
    <scope>NUCLEOTIDE SEQUENCE</scope>
    <source>
        <strain evidence="1">CCFEE 5714</strain>
    </source>
</reference>
<comment type="caution">
    <text evidence="1">The sequence shown here is derived from an EMBL/GenBank/DDBJ whole genome shotgun (WGS) entry which is preliminary data.</text>
</comment>
<evidence type="ECO:0000313" key="2">
    <source>
        <dbReference type="Proteomes" id="UP001281147"/>
    </source>
</evidence>
<keyword evidence="2" id="KW-1185">Reference proteome</keyword>
<sequence length="332" mass="37402">MNKRKDFSWFPGNLPHTEDSMGAKSILRTADDYILCNECGTQYPLTEDAGKDECKDPRQYVPATGQAFTTLAKLRAKGHKNVWYHYSKNRNVWWVRTEPQFAIGERAELIITPSGNVLWDLIPFLDQETVDKINWIGGLKAIVISHPHYYSTWADWSRTFECPVFVGAPDESWIECRDTPGADIRLLSDVYTPILPGVIPGVTAILVGGHFPGSLLLHWDGILFNADTFFTVPSGTNPVPGKPGVQSFSFFWSIPNRIPMHPDDILGIWHKVKSLHFHTCMGAFKGQDVRTLDNERERGTGGVKGRLLESCKIFVKATGWKEDQHAIFAETL</sequence>